<dbReference type="PROSITE" id="PS51318">
    <property type="entry name" value="TAT"/>
    <property type="match status" value="1"/>
</dbReference>
<dbReference type="InterPro" id="IPR008311">
    <property type="entry name" value="UCP028101"/>
</dbReference>
<organism evidence="1 2">
    <name type="scientific">[Roseibacterium] beibuensis</name>
    <dbReference type="NCBI Taxonomy" id="1193142"/>
    <lineage>
        <taxon>Bacteria</taxon>
        <taxon>Pseudomonadati</taxon>
        <taxon>Pseudomonadota</taxon>
        <taxon>Alphaproteobacteria</taxon>
        <taxon>Rhodobacterales</taxon>
        <taxon>Roseobacteraceae</taxon>
        <taxon>Roseicyclus</taxon>
    </lineage>
</organism>
<dbReference type="PROSITE" id="PS51257">
    <property type="entry name" value="PROKAR_LIPOPROTEIN"/>
    <property type="match status" value="1"/>
</dbReference>
<protein>
    <submittedName>
        <fullName evidence="1">DUF1513 domain-containing protein</fullName>
    </submittedName>
</protein>
<comment type="caution">
    <text evidence="1">The sequence shown here is derived from an EMBL/GenBank/DDBJ whole genome shotgun (WGS) entry which is preliminary data.</text>
</comment>
<dbReference type="SUPFAM" id="SSF50969">
    <property type="entry name" value="YVTN repeat-like/Quinoprotein amine dehydrogenase"/>
    <property type="match status" value="1"/>
</dbReference>
<dbReference type="Proteomes" id="UP001499910">
    <property type="component" value="Unassembled WGS sequence"/>
</dbReference>
<dbReference type="InterPro" id="IPR006311">
    <property type="entry name" value="TAT_signal"/>
</dbReference>
<dbReference type="InterPro" id="IPR011044">
    <property type="entry name" value="Quino_amine_DH_bsu"/>
</dbReference>
<dbReference type="Gene3D" id="2.130.10.10">
    <property type="entry name" value="YVTN repeat-like/Quinoprotein amine dehydrogenase"/>
    <property type="match status" value="1"/>
</dbReference>
<sequence>MAWRPGSTRWTGIETMTTRRGFLASLAAIAACPRPGWADAGSPDFLSAARAPDGSYRLCGLTGAGEVLFDLPMPDRGHAAAAHPERPEAVAFARRPGNFALVIDCREGAVIARLETPENRHFYGHGAFSMGGDLLFTPENDLDTLDGVIGVWDVAAGYRRVGAFPSGGVGPHDVMRLPGSERLVIANGGIATHPDTGRVQLNAPTMRANLAYADPESGPVEVVELDVALRQNSIRHLAMTPSGMVAAAMQWQGSEGEHPPLLFTHEQGQAPRLLSAPEDAHRQMRHYAGSVSVSGDGRDLAITSPRGGLLQRFDRDSGAYLGAVALEDVCGVGPDPAGGFFASTGTGVLTRLSNDRPLAEAHTRWAWDNHLVAV</sequence>
<dbReference type="EMBL" id="BAABHW010000004">
    <property type="protein sequence ID" value="GAA5076834.1"/>
    <property type="molecule type" value="Genomic_DNA"/>
</dbReference>
<evidence type="ECO:0000313" key="2">
    <source>
        <dbReference type="Proteomes" id="UP001499910"/>
    </source>
</evidence>
<accession>A0ABP9LFN6</accession>
<name>A0ABP9LFN6_9RHOB</name>
<dbReference type="InterPro" id="IPR015943">
    <property type="entry name" value="WD40/YVTN_repeat-like_dom_sf"/>
</dbReference>
<keyword evidence="2" id="KW-1185">Reference proteome</keyword>
<reference evidence="2" key="1">
    <citation type="journal article" date="2019" name="Int. J. Syst. Evol. Microbiol.">
        <title>The Global Catalogue of Microorganisms (GCM) 10K type strain sequencing project: providing services to taxonomists for standard genome sequencing and annotation.</title>
        <authorList>
            <consortium name="The Broad Institute Genomics Platform"/>
            <consortium name="The Broad Institute Genome Sequencing Center for Infectious Disease"/>
            <person name="Wu L."/>
            <person name="Ma J."/>
        </authorList>
    </citation>
    <scope>NUCLEOTIDE SEQUENCE [LARGE SCALE GENOMIC DNA]</scope>
    <source>
        <strain evidence="2">JCM 18015</strain>
    </source>
</reference>
<dbReference type="Pfam" id="PF07433">
    <property type="entry name" value="DUF1513"/>
    <property type="match status" value="1"/>
</dbReference>
<evidence type="ECO:0000313" key="1">
    <source>
        <dbReference type="EMBL" id="GAA5076834.1"/>
    </source>
</evidence>
<gene>
    <name evidence="1" type="ORF">GCM10023209_26380</name>
</gene>
<proteinExistence type="predicted"/>
<dbReference type="PIRSF" id="PIRSF028101">
    <property type="entry name" value="UCP028101"/>
    <property type="match status" value="1"/>
</dbReference>